<gene>
    <name evidence="1" type="ORF">H0E87_006016</name>
</gene>
<dbReference type="Proteomes" id="UP000807159">
    <property type="component" value="Chromosome 3"/>
</dbReference>
<evidence type="ECO:0000313" key="1">
    <source>
        <dbReference type="EMBL" id="KAH8512564.1"/>
    </source>
</evidence>
<proteinExistence type="predicted"/>
<keyword evidence="2" id="KW-1185">Reference proteome</keyword>
<protein>
    <recommendedName>
        <fullName evidence="3">F-box associated domain-containing protein</fullName>
    </recommendedName>
</protein>
<dbReference type="EMBL" id="JACEGQ020000003">
    <property type="protein sequence ID" value="KAH8512564.1"/>
    <property type="molecule type" value="Genomic_DNA"/>
</dbReference>
<organism evidence="1 2">
    <name type="scientific">Populus deltoides</name>
    <name type="common">Eastern poplar</name>
    <name type="synonym">Eastern cottonwood</name>
    <dbReference type="NCBI Taxonomy" id="3696"/>
    <lineage>
        <taxon>Eukaryota</taxon>
        <taxon>Viridiplantae</taxon>
        <taxon>Streptophyta</taxon>
        <taxon>Embryophyta</taxon>
        <taxon>Tracheophyta</taxon>
        <taxon>Spermatophyta</taxon>
        <taxon>Magnoliopsida</taxon>
        <taxon>eudicotyledons</taxon>
        <taxon>Gunneridae</taxon>
        <taxon>Pentapetalae</taxon>
        <taxon>rosids</taxon>
        <taxon>fabids</taxon>
        <taxon>Malpighiales</taxon>
        <taxon>Salicaceae</taxon>
        <taxon>Saliceae</taxon>
        <taxon>Populus</taxon>
    </lineage>
</organism>
<evidence type="ECO:0000313" key="2">
    <source>
        <dbReference type="Proteomes" id="UP000807159"/>
    </source>
</evidence>
<dbReference type="AlphaFoldDB" id="A0A8T2Z4Q2"/>
<name>A0A8T2Z4Q2_POPDE</name>
<sequence length="144" mass="16651">MNNNHVISWRAFKLQNRFQIHIPLSTLLGQGNGHLPRKFAIAIIEFKRTEIFVGSRFHWLTFNLHIITFNSETELSGVVKLPGLVMGDGGRRGICLGSSEGYFHYAFVNGSEVQVWMLKDYCELMWVLKHVKQLLITILEHRIE</sequence>
<reference evidence="1" key="1">
    <citation type="journal article" date="2021" name="J. Hered.">
        <title>Genome Assembly of Salicaceae Populus deltoides (Eastern Cottonwood) I-69 Based on Nanopore Sequencing and Hi-C Technologies.</title>
        <authorList>
            <person name="Bai S."/>
            <person name="Wu H."/>
            <person name="Zhang J."/>
            <person name="Pan Z."/>
            <person name="Zhao W."/>
            <person name="Li Z."/>
            <person name="Tong C."/>
        </authorList>
    </citation>
    <scope>NUCLEOTIDE SEQUENCE</scope>
    <source>
        <tissue evidence="1">Leaf</tissue>
    </source>
</reference>
<comment type="caution">
    <text evidence="1">The sequence shown here is derived from an EMBL/GenBank/DDBJ whole genome shotgun (WGS) entry which is preliminary data.</text>
</comment>
<accession>A0A8T2Z4Q2</accession>
<evidence type="ECO:0008006" key="3">
    <source>
        <dbReference type="Google" id="ProtNLM"/>
    </source>
</evidence>